<feature type="non-terminal residue" evidence="1">
    <location>
        <position position="1"/>
    </location>
</feature>
<comment type="caution">
    <text evidence="1">The sequence shown here is derived from an EMBL/GenBank/DDBJ whole genome shotgun (WGS) entry which is preliminary data.</text>
</comment>
<gene>
    <name evidence="1" type="ORF">Cadr_000026388</name>
</gene>
<dbReference type="Proteomes" id="UP000299084">
    <property type="component" value="Unassembled WGS sequence"/>
</dbReference>
<evidence type="ECO:0000313" key="1">
    <source>
        <dbReference type="EMBL" id="KAB1257594.1"/>
    </source>
</evidence>
<keyword evidence="2" id="KW-1185">Reference proteome</keyword>
<name>A0A5N4CGV3_CAMDR</name>
<evidence type="ECO:0000313" key="2">
    <source>
        <dbReference type="Proteomes" id="UP000299084"/>
    </source>
</evidence>
<organism evidence="1 2">
    <name type="scientific">Camelus dromedarius</name>
    <name type="common">Dromedary</name>
    <name type="synonym">Arabian camel</name>
    <dbReference type="NCBI Taxonomy" id="9838"/>
    <lineage>
        <taxon>Eukaryota</taxon>
        <taxon>Metazoa</taxon>
        <taxon>Chordata</taxon>
        <taxon>Craniata</taxon>
        <taxon>Vertebrata</taxon>
        <taxon>Euteleostomi</taxon>
        <taxon>Mammalia</taxon>
        <taxon>Eutheria</taxon>
        <taxon>Laurasiatheria</taxon>
        <taxon>Artiodactyla</taxon>
        <taxon>Tylopoda</taxon>
        <taxon>Camelidae</taxon>
        <taxon>Camelus</taxon>
    </lineage>
</organism>
<protein>
    <submittedName>
        <fullName evidence="1">Uncharacterized protein</fullName>
    </submittedName>
</protein>
<dbReference type="EMBL" id="JWIN03000026">
    <property type="protein sequence ID" value="KAB1257594.1"/>
    <property type="molecule type" value="Genomic_DNA"/>
</dbReference>
<reference evidence="1 2" key="1">
    <citation type="journal article" date="2019" name="Mol. Ecol. Resour.">
        <title>Improving Illumina assemblies with Hi-C and long reads: an example with the North African dromedary.</title>
        <authorList>
            <person name="Elbers J.P."/>
            <person name="Rogers M.F."/>
            <person name="Perelman P.L."/>
            <person name="Proskuryakova A.A."/>
            <person name="Serdyukova N.A."/>
            <person name="Johnson W.E."/>
            <person name="Horin P."/>
            <person name="Corander J."/>
            <person name="Murphy D."/>
            <person name="Burger P.A."/>
        </authorList>
    </citation>
    <scope>NUCLEOTIDE SEQUENCE [LARGE SCALE GENOMIC DNA]</scope>
    <source>
        <strain evidence="1">Drom800</strain>
        <tissue evidence="1">Blood</tissue>
    </source>
</reference>
<dbReference type="AlphaFoldDB" id="A0A5N4CGV3"/>
<accession>A0A5N4CGV3</accession>
<proteinExistence type="predicted"/>
<sequence>ILGVEPFAEPMRAVPGLGPEVAAGQSAWFLVVGPSAARAWSKKRKFLRLLN</sequence>